<organism evidence="1 2">
    <name type="scientific">Exiguobacterium indicum</name>
    <dbReference type="NCBI Taxonomy" id="296995"/>
    <lineage>
        <taxon>Bacteria</taxon>
        <taxon>Bacillati</taxon>
        <taxon>Bacillota</taxon>
        <taxon>Bacilli</taxon>
        <taxon>Bacillales</taxon>
        <taxon>Bacillales Family XII. Incertae Sedis</taxon>
        <taxon>Exiguobacterium</taxon>
    </lineage>
</organism>
<evidence type="ECO:0000313" key="2">
    <source>
        <dbReference type="Proteomes" id="UP000053797"/>
    </source>
</evidence>
<dbReference type="EMBL" id="LNQL01000001">
    <property type="protein sequence ID" value="KSU50007.1"/>
    <property type="molecule type" value="Genomic_DNA"/>
</dbReference>
<comment type="caution">
    <text evidence="1">The sequence shown here is derived from an EMBL/GenBank/DDBJ whole genome shotgun (WGS) entry which is preliminary data.</text>
</comment>
<accession>A0A0V8GIA3</accession>
<proteinExistence type="predicted"/>
<gene>
    <name evidence="1" type="ORF">AS033_01150</name>
</gene>
<evidence type="ECO:0000313" key="1">
    <source>
        <dbReference type="EMBL" id="KSU50007.1"/>
    </source>
</evidence>
<dbReference type="GeneID" id="90837933"/>
<name>A0A0V8GIA3_9BACL</name>
<dbReference type="AlphaFoldDB" id="A0A0V8GIA3"/>
<sequence>MINQSIQLSFRQVRALVEHTLLLFKELDQQLANRGYEPVLPEVVQTEHGLSIHQTKESAESLVPHFLTRTYVRQQEKTNQHGLLISVQYTHPLHERFDPVVLVGDIAFKQAKHAQKILSEKPWLLKYAAFESTIAQEFVADGTRYTTQPIEEIEELIVWGHPFTEMRDIDDVKRLAEEMISRRLEPGTT</sequence>
<dbReference type="RefSeq" id="WP_058264614.1">
    <property type="nucleotide sequence ID" value="NZ_FMYN01000001.1"/>
</dbReference>
<dbReference type="Proteomes" id="UP000053797">
    <property type="component" value="Unassembled WGS sequence"/>
</dbReference>
<protein>
    <submittedName>
        <fullName evidence="1">Uncharacterized protein</fullName>
    </submittedName>
</protein>
<dbReference type="OrthoDB" id="2351882at2"/>
<reference evidence="1 2" key="1">
    <citation type="journal article" date="2015" name="Int. J. Syst. Evol. Microbiol.">
        <title>Exiguobacterium enclense sp. nov., isolated from sediment.</title>
        <authorList>
            <person name="Dastager S.G."/>
            <person name="Mawlankar R."/>
            <person name="Sonalkar V.V."/>
            <person name="Thorat M.N."/>
            <person name="Mual P."/>
            <person name="Verma A."/>
            <person name="Krishnamurthi S."/>
            <person name="Tang S.K."/>
            <person name="Li W.J."/>
        </authorList>
    </citation>
    <scope>NUCLEOTIDE SEQUENCE [LARGE SCALE GENOMIC DNA]</scope>
    <source>
        <strain evidence="1 2">NIO-1109</strain>
    </source>
</reference>